<dbReference type="InterPro" id="IPR036427">
    <property type="entry name" value="Bromodomain-like_sf"/>
</dbReference>
<comment type="caution">
    <text evidence="8">The sequence shown here is derived from an EMBL/GenBank/DDBJ whole genome shotgun (WGS) entry which is preliminary data.</text>
</comment>
<feature type="region of interest" description="Disordered" evidence="5">
    <location>
        <begin position="328"/>
        <end position="379"/>
    </location>
</feature>
<dbReference type="Pfam" id="PF00439">
    <property type="entry name" value="Bromodomain"/>
    <property type="match status" value="1"/>
</dbReference>
<dbReference type="PANTHER" id="PTHR45926">
    <property type="entry name" value="OSJNBA0053K19.4 PROTEIN"/>
    <property type="match status" value="1"/>
</dbReference>
<name>A0A2J7ZIQ7_9CHLO</name>
<evidence type="ECO:0000313" key="8">
    <source>
        <dbReference type="EMBL" id="PNH00148.1"/>
    </source>
</evidence>
<keyword evidence="9" id="KW-1185">Reference proteome</keyword>
<dbReference type="OrthoDB" id="21449at2759"/>
<sequence length="694" mass="71702">MADNSQRVGRVGRYKVWMLQKRLSELSAQVEVSVLEARQLIAWRQTYQPLAVADLTEEDRRMLDHNRRVRLTEVVQRHCTGALKSITQHKWAFPFNNPVDVSRFLDYPKVVSQPMDFSTIRARQDGGYYRDPKDWWSDIMLVFANAKRYNAPGSDCFLMAQTLQEVSEEKYEKLIAPRLAEEAVAAQRDELHFKRKRAELVNQQMGEAMEAQCAMLFSLLAELHASIREAKAMAASLCEPLTLEEKQALAATIQGLPTAQLESIVAFVASRHPPSVSHSEVQPGAGGTGAPSRKVQLNLGRYDPLLLRQLQHLVSTCCAATRQQQQQQGGGPLLHGQQQQQQQRGAGSAPAAAAARAGSARTASPGPSAGAGPAGAGPEAAAAGAAAAPTGQAGGASVAAASAPAASTGPQRQEPAAGGPAPAPPGTTGAAGAAAAAAAAADTGAAGAPPAQPQAASAGASGAAPPAAPLAPVACPQAAAPVSSTQRNIADVVTNATAAGISVRAGIKWPGQAVGAGIRPRARALLSLHLDGPASAAEMATACPLPRARGLKRRALALIPSPGGDLPAGSPAAQGPAPDGRGVDVPLLEAYVRGLAFLAGSSNEGRAAVTGARAVRRLVAVVRVYNAVLAAVQERWRAEAVPAWARLADLICPLRVPNHLPLTPPAGQAASVAALQQPARPASAAAAARNPARP</sequence>
<organism evidence="8 9">
    <name type="scientific">Tetrabaena socialis</name>
    <dbReference type="NCBI Taxonomy" id="47790"/>
    <lineage>
        <taxon>Eukaryota</taxon>
        <taxon>Viridiplantae</taxon>
        <taxon>Chlorophyta</taxon>
        <taxon>core chlorophytes</taxon>
        <taxon>Chlorophyceae</taxon>
        <taxon>CS clade</taxon>
        <taxon>Chlamydomonadales</taxon>
        <taxon>Tetrabaenaceae</taxon>
        <taxon>Tetrabaena</taxon>
    </lineage>
</organism>
<evidence type="ECO:0000259" key="6">
    <source>
        <dbReference type="PROSITE" id="PS50014"/>
    </source>
</evidence>
<proteinExistence type="predicted"/>
<feature type="region of interest" description="Disordered" evidence="5">
    <location>
        <begin position="399"/>
        <end position="430"/>
    </location>
</feature>
<evidence type="ECO:0000256" key="2">
    <source>
        <dbReference type="ARBA" id="ARBA00023117"/>
    </source>
</evidence>
<gene>
    <name evidence="8" type="ORF">TSOC_014043</name>
</gene>
<dbReference type="SUPFAM" id="SSF47370">
    <property type="entry name" value="Bromodomain"/>
    <property type="match status" value="1"/>
</dbReference>
<dbReference type="PROSITE" id="PS50014">
    <property type="entry name" value="BROMODOMAIN_2"/>
    <property type="match status" value="1"/>
</dbReference>
<dbReference type="PROSITE" id="PS51525">
    <property type="entry name" value="NET"/>
    <property type="match status" value="1"/>
</dbReference>
<feature type="region of interest" description="Disordered" evidence="5">
    <location>
        <begin position="274"/>
        <end position="294"/>
    </location>
</feature>
<dbReference type="Proteomes" id="UP000236333">
    <property type="component" value="Unassembled WGS sequence"/>
</dbReference>
<dbReference type="AlphaFoldDB" id="A0A2J7ZIQ7"/>
<dbReference type="InterPro" id="IPR001487">
    <property type="entry name" value="Bromodomain"/>
</dbReference>
<dbReference type="Gene3D" id="1.20.1270.220">
    <property type="match status" value="1"/>
</dbReference>
<evidence type="ECO:0000259" key="7">
    <source>
        <dbReference type="PROSITE" id="PS51525"/>
    </source>
</evidence>
<feature type="non-terminal residue" evidence="8">
    <location>
        <position position="694"/>
    </location>
</feature>
<evidence type="ECO:0000256" key="5">
    <source>
        <dbReference type="SAM" id="MobiDB-lite"/>
    </source>
</evidence>
<dbReference type="EMBL" id="PGGS01001664">
    <property type="protein sequence ID" value="PNH00148.1"/>
    <property type="molecule type" value="Genomic_DNA"/>
</dbReference>
<reference evidence="8 9" key="1">
    <citation type="journal article" date="2017" name="Mol. Biol. Evol.">
        <title>The 4-celled Tetrabaena socialis nuclear genome reveals the essential components for genetic control of cell number at the origin of multicellularity in the volvocine lineage.</title>
        <authorList>
            <person name="Featherston J."/>
            <person name="Arakaki Y."/>
            <person name="Hanschen E.R."/>
            <person name="Ferris P.J."/>
            <person name="Michod R.E."/>
            <person name="Olson B.J.S.C."/>
            <person name="Nozaki H."/>
            <person name="Durand P.M."/>
        </authorList>
    </citation>
    <scope>NUCLEOTIDE SEQUENCE [LARGE SCALE GENOMIC DNA]</scope>
    <source>
        <strain evidence="8 9">NIES-571</strain>
    </source>
</reference>
<feature type="compositionally biased region" description="Low complexity" evidence="5">
    <location>
        <begin position="334"/>
        <end position="379"/>
    </location>
</feature>
<feature type="domain" description="NET" evidence="7">
    <location>
        <begin position="231"/>
        <end position="325"/>
    </location>
</feature>
<keyword evidence="2 4" id="KW-0103">Bromodomain</keyword>
<evidence type="ECO:0000313" key="9">
    <source>
        <dbReference type="Proteomes" id="UP000236333"/>
    </source>
</evidence>
<keyword evidence="3" id="KW-0804">Transcription</keyword>
<feature type="domain" description="Bromo" evidence="6">
    <location>
        <begin position="87"/>
        <end position="157"/>
    </location>
</feature>
<evidence type="ECO:0000256" key="3">
    <source>
        <dbReference type="ARBA" id="ARBA00023163"/>
    </source>
</evidence>
<accession>A0A2J7ZIQ7</accession>
<protein>
    <submittedName>
        <fullName evidence="8">Transcription factor GTE1</fullName>
    </submittedName>
</protein>
<dbReference type="SMART" id="SM00297">
    <property type="entry name" value="BROMO"/>
    <property type="match status" value="1"/>
</dbReference>
<evidence type="ECO:0000256" key="1">
    <source>
        <dbReference type="ARBA" id="ARBA00023015"/>
    </source>
</evidence>
<keyword evidence="1" id="KW-0805">Transcription regulation</keyword>
<dbReference type="InterPro" id="IPR038336">
    <property type="entry name" value="NET_sf"/>
</dbReference>
<feature type="region of interest" description="Disordered" evidence="5">
    <location>
        <begin position="444"/>
        <end position="468"/>
    </location>
</feature>
<dbReference type="PRINTS" id="PR00503">
    <property type="entry name" value="BROMODOMAIN"/>
</dbReference>
<dbReference type="InterPro" id="IPR027353">
    <property type="entry name" value="NET_dom"/>
</dbReference>
<dbReference type="Gene3D" id="1.20.920.10">
    <property type="entry name" value="Bromodomain-like"/>
    <property type="match status" value="1"/>
</dbReference>
<evidence type="ECO:0000256" key="4">
    <source>
        <dbReference type="PROSITE-ProRule" id="PRU00035"/>
    </source>
</evidence>